<evidence type="ECO:0000256" key="11">
    <source>
        <dbReference type="SAM" id="Phobius"/>
    </source>
</evidence>
<name>A0A833R838_9POAL</name>
<evidence type="ECO:0000256" key="9">
    <source>
        <dbReference type="ARBA" id="ARBA00023033"/>
    </source>
</evidence>
<comment type="caution">
    <text evidence="12">The sequence shown here is derived from an EMBL/GenBank/DDBJ whole genome shotgun (WGS) entry which is preliminary data.</text>
</comment>
<dbReference type="SUPFAM" id="SSF48264">
    <property type="entry name" value="Cytochrome P450"/>
    <property type="match status" value="1"/>
</dbReference>
<reference evidence="12" key="1">
    <citation type="submission" date="2020-01" db="EMBL/GenBank/DDBJ databases">
        <title>Genome sequence of Kobresia littledalei, the first chromosome-level genome in the family Cyperaceae.</title>
        <authorList>
            <person name="Qu G."/>
        </authorList>
    </citation>
    <scope>NUCLEOTIDE SEQUENCE</scope>
    <source>
        <strain evidence="12">C.B.Clarke</strain>
        <tissue evidence="12">Leaf</tissue>
    </source>
</reference>
<dbReference type="Pfam" id="PF00067">
    <property type="entry name" value="p450"/>
    <property type="match status" value="1"/>
</dbReference>
<sequence length="399" mass="46034">MGNTSTTKMQQIFSQFESNLWTWSLFIGAFSLLLTWGAARALEWAWFRPRRLERVLREQGLRGTVYRPLVGDFKENTQLNKEACAKPMPLSHDIIPRVEPLLHRSMKEFGKQSFTWFGSLPRVTIRDPELVREILSSKFGHFETQKIGRLGRLLADGGLIMYDGEKWAKHRRILNPAFHVEKLKRMLPAFATCCDELVDRWENSVGPDGSFELDVWPEMKILTGDVISRAAFGSSYQEGRRIFELQSELAERFTKTIPTSFLPFSWYLPTENNRRMKQMSREVHTLLKGIIAKREKAIQNGETTKDDLLGLLLESNMREMGQNGKSDSSLGMTTNEVIEECKVFYIAGKGTTSVLLTWTMVVLSMHPEWQEKVREEVLQHFGRKTPDYDGLSRLKIVSY</sequence>
<keyword evidence="10 11" id="KW-0472">Membrane</keyword>
<keyword evidence="8" id="KW-0408">Iron</keyword>
<keyword evidence="3" id="KW-0349">Heme</keyword>
<dbReference type="Proteomes" id="UP000623129">
    <property type="component" value="Unassembled WGS sequence"/>
</dbReference>
<gene>
    <name evidence="12" type="ORF">FCM35_KLT15711</name>
</gene>
<dbReference type="GO" id="GO:0006629">
    <property type="term" value="P:lipid metabolic process"/>
    <property type="evidence" value="ECO:0007669"/>
    <property type="project" value="UniProtKB-ARBA"/>
</dbReference>
<dbReference type="InterPro" id="IPR001128">
    <property type="entry name" value="Cyt_P450"/>
</dbReference>
<dbReference type="AlphaFoldDB" id="A0A833R838"/>
<keyword evidence="7" id="KW-0560">Oxidoreductase</keyword>
<evidence type="ECO:0000256" key="10">
    <source>
        <dbReference type="ARBA" id="ARBA00023136"/>
    </source>
</evidence>
<evidence type="ECO:0000313" key="12">
    <source>
        <dbReference type="EMBL" id="KAF3339940.1"/>
    </source>
</evidence>
<protein>
    <submittedName>
        <fullName evidence="12">Cytochrome P450 72A15</fullName>
    </submittedName>
</protein>
<evidence type="ECO:0000256" key="4">
    <source>
        <dbReference type="ARBA" id="ARBA00022692"/>
    </source>
</evidence>
<dbReference type="PANTHER" id="PTHR24282:SF255">
    <property type="entry name" value="CYTOCHROME P450 72A11-RELATED"/>
    <property type="match status" value="1"/>
</dbReference>
<dbReference type="EMBL" id="SWLB01000003">
    <property type="protein sequence ID" value="KAF3339940.1"/>
    <property type="molecule type" value="Genomic_DNA"/>
</dbReference>
<feature type="transmembrane region" description="Helical" evidence="11">
    <location>
        <begin position="20"/>
        <end position="42"/>
    </location>
</feature>
<keyword evidence="6 11" id="KW-1133">Transmembrane helix</keyword>
<evidence type="ECO:0000256" key="2">
    <source>
        <dbReference type="ARBA" id="ARBA00010617"/>
    </source>
</evidence>
<dbReference type="GO" id="GO:0005506">
    <property type="term" value="F:iron ion binding"/>
    <property type="evidence" value="ECO:0007669"/>
    <property type="project" value="InterPro"/>
</dbReference>
<proteinExistence type="inferred from homology"/>
<comment type="subcellular location">
    <subcellularLocation>
        <location evidence="1">Membrane</location>
    </subcellularLocation>
</comment>
<keyword evidence="4 11" id="KW-0812">Transmembrane</keyword>
<accession>A0A833R838</accession>
<dbReference type="Gene3D" id="1.10.630.10">
    <property type="entry name" value="Cytochrome P450"/>
    <property type="match status" value="1"/>
</dbReference>
<evidence type="ECO:0000256" key="5">
    <source>
        <dbReference type="ARBA" id="ARBA00022723"/>
    </source>
</evidence>
<dbReference type="GO" id="GO:0004497">
    <property type="term" value="F:monooxygenase activity"/>
    <property type="evidence" value="ECO:0007669"/>
    <property type="project" value="UniProtKB-KW"/>
</dbReference>
<keyword evidence="5" id="KW-0479">Metal-binding</keyword>
<dbReference type="OrthoDB" id="1470350at2759"/>
<dbReference type="PANTHER" id="PTHR24282">
    <property type="entry name" value="CYTOCHROME P450 FAMILY MEMBER"/>
    <property type="match status" value="1"/>
</dbReference>
<comment type="similarity">
    <text evidence="2">Belongs to the cytochrome P450 family.</text>
</comment>
<dbReference type="PRINTS" id="PR00463">
    <property type="entry name" value="EP450I"/>
</dbReference>
<evidence type="ECO:0000313" key="13">
    <source>
        <dbReference type="Proteomes" id="UP000623129"/>
    </source>
</evidence>
<keyword evidence="9" id="KW-0503">Monooxygenase</keyword>
<dbReference type="GO" id="GO:0016020">
    <property type="term" value="C:membrane"/>
    <property type="evidence" value="ECO:0007669"/>
    <property type="project" value="UniProtKB-SubCell"/>
</dbReference>
<dbReference type="InterPro" id="IPR050665">
    <property type="entry name" value="Cytochrome_P450_Monooxygen"/>
</dbReference>
<dbReference type="InterPro" id="IPR002401">
    <property type="entry name" value="Cyt_P450_E_grp-I"/>
</dbReference>
<dbReference type="GO" id="GO:0020037">
    <property type="term" value="F:heme binding"/>
    <property type="evidence" value="ECO:0007669"/>
    <property type="project" value="InterPro"/>
</dbReference>
<keyword evidence="13" id="KW-1185">Reference proteome</keyword>
<evidence type="ECO:0000256" key="1">
    <source>
        <dbReference type="ARBA" id="ARBA00004370"/>
    </source>
</evidence>
<evidence type="ECO:0000256" key="7">
    <source>
        <dbReference type="ARBA" id="ARBA00023002"/>
    </source>
</evidence>
<dbReference type="InterPro" id="IPR036396">
    <property type="entry name" value="Cyt_P450_sf"/>
</dbReference>
<evidence type="ECO:0000256" key="6">
    <source>
        <dbReference type="ARBA" id="ARBA00022989"/>
    </source>
</evidence>
<dbReference type="GO" id="GO:0016705">
    <property type="term" value="F:oxidoreductase activity, acting on paired donors, with incorporation or reduction of molecular oxygen"/>
    <property type="evidence" value="ECO:0007669"/>
    <property type="project" value="InterPro"/>
</dbReference>
<evidence type="ECO:0000256" key="3">
    <source>
        <dbReference type="ARBA" id="ARBA00022617"/>
    </source>
</evidence>
<organism evidence="12 13">
    <name type="scientific">Carex littledalei</name>
    <dbReference type="NCBI Taxonomy" id="544730"/>
    <lineage>
        <taxon>Eukaryota</taxon>
        <taxon>Viridiplantae</taxon>
        <taxon>Streptophyta</taxon>
        <taxon>Embryophyta</taxon>
        <taxon>Tracheophyta</taxon>
        <taxon>Spermatophyta</taxon>
        <taxon>Magnoliopsida</taxon>
        <taxon>Liliopsida</taxon>
        <taxon>Poales</taxon>
        <taxon>Cyperaceae</taxon>
        <taxon>Cyperoideae</taxon>
        <taxon>Cariceae</taxon>
        <taxon>Carex</taxon>
        <taxon>Carex subgen. Euthyceras</taxon>
    </lineage>
</organism>
<evidence type="ECO:0000256" key="8">
    <source>
        <dbReference type="ARBA" id="ARBA00023004"/>
    </source>
</evidence>